<keyword evidence="8" id="KW-1185">Reference proteome</keyword>
<dbReference type="SUPFAM" id="SSF56059">
    <property type="entry name" value="Glutathione synthetase ATP-binding domain-like"/>
    <property type="match status" value="1"/>
</dbReference>
<dbReference type="Pfam" id="PF03738">
    <property type="entry name" value="GSP_synth"/>
    <property type="match status" value="1"/>
</dbReference>
<keyword evidence="5" id="KW-0460">Magnesium</keyword>
<gene>
    <name evidence="7" type="ORF">SAMN04488238_1474</name>
</gene>
<evidence type="ECO:0000256" key="1">
    <source>
        <dbReference type="ARBA" id="ARBA00022598"/>
    </source>
</evidence>
<dbReference type="Proteomes" id="UP000198539">
    <property type="component" value="Unassembled WGS sequence"/>
</dbReference>
<dbReference type="SUPFAM" id="SSF52440">
    <property type="entry name" value="PreATP-grasp domain"/>
    <property type="match status" value="1"/>
</dbReference>
<evidence type="ECO:0000313" key="8">
    <source>
        <dbReference type="Proteomes" id="UP000198539"/>
    </source>
</evidence>
<dbReference type="InterPro" id="IPR005494">
    <property type="entry name" value="GSPS_pre-ATP-grasp-like_dom"/>
</dbReference>
<evidence type="ECO:0000256" key="3">
    <source>
        <dbReference type="ARBA" id="ARBA00022741"/>
    </source>
</evidence>
<dbReference type="OrthoDB" id="9765517at2"/>
<name>A0A1H3FU11_9RHOB</name>
<keyword evidence="1" id="KW-0436">Ligase</keyword>
<dbReference type="GO" id="GO:0016874">
    <property type="term" value="F:ligase activity"/>
    <property type="evidence" value="ECO:0007669"/>
    <property type="project" value="UniProtKB-KW"/>
</dbReference>
<evidence type="ECO:0000313" key="7">
    <source>
        <dbReference type="EMBL" id="SDX93654.1"/>
    </source>
</evidence>
<sequence>MELIALGARPDWEDKAREAGFTFAEMHGEPYWAEDTVYAFSLTEVETGIEDPSTELHAMCREAVARIVASQELMEKLAIPAAHRDIVAASWAGGDPELYGRFDLIYDGAGPAKMIEYNADTPTSLYESAAFQWQWLEDQIAAGKLAANSDQFNGIHEALVTRFADIFAPDTDVHFTSFAASPEDYATTESMAWAAREAGLGAHYVPIDKIGITDRGQFCDAEGLVIGALFKLYPWEDMLRDDFAQHIADAQCRFLEPAWKAVVSNKGMLAVLWEMFEGHPNLLPSFFAEDFTKGGAAVNRAAAAFDRGMVRKPLFSREGSSISITRGDQIIAAAQDQAYVDHPIIVQAYHEMPAFDGFHPVIGAWIVGQTCVGMSIREDRARITQDLSRFKPHFIRS</sequence>
<dbReference type="EMBL" id="FNOM01000047">
    <property type="protein sequence ID" value="SDX93654.1"/>
    <property type="molecule type" value="Genomic_DNA"/>
</dbReference>
<protein>
    <submittedName>
        <fullName evidence="7">Glutathionylspermidine synthase</fullName>
    </submittedName>
</protein>
<keyword evidence="3" id="KW-0547">Nucleotide-binding</keyword>
<keyword evidence="4" id="KW-0067">ATP-binding</keyword>
<accession>A0A1H3FU11</accession>
<dbReference type="GO" id="GO:0046872">
    <property type="term" value="F:metal ion binding"/>
    <property type="evidence" value="ECO:0007669"/>
    <property type="project" value="UniProtKB-KW"/>
</dbReference>
<evidence type="ECO:0000259" key="6">
    <source>
        <dbReference type="Pfam" id="PF03738"/>
    </source>
</evidence>
<evidence type="ECO:0000256" key="5">
    <source>
        <dbReference type="ARBA" id="ARBA00022842"/>
    </source>
</evidence>
<dbReference type="GO" id="GO:0005524">
    <property type="term" value="F:ATP binding"/>
    <property type="evidence" value="ECO:0007669"/>
    <property type="project" value="UniProtKB-KW"/>
</dbReference>
<dbReference type="InterPro" id="IPR016185">
    <property type="entry name" value="PreATP-grasp_dom_sf"/>
</dbReference>
<keyword evidence="2" id="KW-0479">Metal-binding</keyword>
<reference evidence="7 8" key="1">
    <citation type="submission" date="2016-10" db="EMBL/GenBank/DDBJ databases">
        <authorList>
            <person name="de Groot N.N."/>
        </authorList>
    </citation>
    <scope>NUCLEOTIDE SEQUENCE [LARGE SCALE GENOMIC DNA]</scope>
    <source>
        <strain evidence="7 8">CGMCC 1.8894</strain>
    </source>
</reference>
<dbReference type="STRING" id="564137.SAMN04488238_1474"/>
<proteinExistence type="predicted"/>
<dbReference type="Gene3D" id="3.30.1490.330">
    <property type="match status" value="1"/>
</dbReference>
<feature type="domain" description="Glutathionylspermidine synthase pre-ATP-grasp-like" evidence="6">
    <location>
        <begin position="12"/>
        <end position="395"/>
    </location>
</feature>
<evidence type="ECO:0000256" key="4">
    <source>
        <dbReference type="ARBA" id="ARBA00022840"/>
    </source>
</evidence>
<dbReference type="RefSeq" id="WP_092892918.1">
    <property type="nucleotide sequence ID" value="NZ_CP061498.1"/>
</dbReference>
<organism evidence="7 8">
    <name type="scientific">Roseicitreum antarcticum</name>
    <dbReference type="NCBI Taxonomy" id="564137"/>
    <lineage>
        <taxon>Bacteria</taxon>
        <taxon>Pseudomonadati</taxon>
        <taxon>Pseudomonadota</taxon>
        <taxon>Alphaproteobacteria</taxon>
        <taxon>Rhodobacterales</taxon>
        <taxon>Paracoccaceae</taxon>
        <taxon>Roseicitreum</taxon>
    </lineage>
</organism>
<evidence type="ECO:0000256" key="2">
    <source>
        <dbReference type="ARBA" id="ARBA00022723"/>
    </source>
</evidence>
<dbReference type="AlphaFoldDB" id="A0A1H3FU11"/>